<dbReference type="EMBL" id="CP028488">
    <property type="protein sequence ID" value="AVX40653.1"/>
    <property type="molecule type" value="Genomic_DNA"/>
</dbReference>
<evidence type="ECO:0008006" key="6">
    <source>
        <dbReference type="Google" id="ProtNLM"/>
    </source>
</evidence>
<geneLocation type="plasmid" evidence="4 5">
    <name>unnamed1</name>
</geneLocation>
<dbReference type="InterPro" id="IPR043764">
    <property type="entry name" value="DUF5710"/>
</dbReference>
<feature type="region of interest" description="Disordered" evidence="1">
    <location>
        <begin position="1033"/>
        <end position="1066"/>
    </location>
</feature>
<feature type="compositionally biased region" description="Polar residues" evidence="1">
    <location>
        <begin position="673"/>
        <end position="684"/>
    </location>
</feature>
<dbReference type="RefSeq" id="WP_108088343.1">
    <property type="nucleotide sequence ID" value="NZ_CP028488.1"/>
</dbReference>
<evidence type="ECO:0000313" key="4">
    <source>
        <dbReference type="EMBL" id="AVX40653.1"/>
    </source>
</evidence>
<dbReference type="Proteomes" id="UP000240908">
    <property type="component" value="Plasmid unnamed1"/>
</dbReference>
<dbReference type="Pfam" id="PF18974">
    <property type="entry name" value="DUF5710"/>
    <property type="match status" value="1"/>
</dbReference>
<evidence type="ECO:0000259" key="3">
    <source>
        <dbReference type="Pfam" id="PF18974"/>
    </source>
</evidence>
<dbReference type="Pfam" id="PF18821">
    <property type="entry name" value="LPD7"/>
    <property type="match status" value="1"/>
</dbReference>
<dbReference type="InterPro" id="IPR040677">
    <property type="entry name" value="LPD7"/>
</dbReference>
<keyword evidence="4" id="KW-0614">Plasmid</keyword>
<accession>A0ABM6V0V4</accession>
<feature type="region of interest" description="Disordered" evidence="1">
    <location>
        <begin position="303"/>
        <end position="330"/>
    </location>
</feature>
<name>A0ABM6V0V4_9GAMM</name>
<sequence length="1066" mass="116150">MKATESTYLVIPFEQLKEAKRQAGKLDNGENALEFDPDRKMWFAKEGAELDKLTRWRIDNTLATETNNDSAQEFGDFIRSLGGNLQGDPEMDGLTHRISMNDDKQGKKSGVYVGHLDGFANGWFADHRDGHRNTWSSNSDRPDPIVLAHRKAMAAQEQLRRDARIRQEQDKKSVEVTKLYERLSQASQDHPYLKKKGVKVAKGMLIDDRNQLVIPLLNVAGDIRTLQTIAPDGSKRLSKGGQKEGNFFIVGGTLKNGQPIVFAEGYATAASGAMALKYPVVMTVDSGNLVKVAKALHERYPDSPTLFLADDDPPKPKRPGNPGKEKATEAAELTGGIVILPAFTAAEREKGLTDFNDFHQSRGLSALAEQLAPVFAPLHRPSPLEPTTMENTQTEPTPEIDIPSVQDLPVNEYADYGHIADSVFDQEVQDFTPYAINDPIPPVTAEQTVIQEAPLATEQIVIPETPAAVKNEAEEAKQENIAPIANPTIPTVTALKEKPIELVSFAGRLAPQPATSTPNEQQAQSEANLTAQTEDAICIEMPAGQARQVAPLDLDALMQQITHEMALDGRSVKYLFSGEPAFVDHGDRITMANAAASQSDAMILTALLVSREQYRGRIELTGSDQFKHRAIMLIAEYNLDVKMKNPQQQLMLDEARKQLADEPTPGAEATPVGPQTASIMTEGQTTEPATATTTTTATSSPLANELPPELRPTVLPPEIPRNASRKESEAGLTGALLGHGPAPYNFDSSENLSYYVHLRTAHGERYVWGKELAQVMPDSGLSKNDVVTLTWLGSKEVTVQAKVRDANNKIVVDKNGVEQTEEIISHRNQWAIKPAVDPQLLVSHEQQTTPPASLTAYDMAHFFALQQQVVELAAKAGVSLPPLPAQANDLVWFKPNGQGTTAPATRPATTPLPAQTQDAGTVLMKTMTAENQLKLLLVKGLGDYVQGVVQYEGEYHPVLGKLCINDKGTRYVALNAVTADGVKSIGHGNAINHAEGANNAFVFRLQGEKDKLYATLVEPAKCPPALHKQLGFTHDYIPPSQAPQSRDNHTVENRINPAPQAPRPGL</sequence>
<gene>
    <name evidence="4" type="ORF">DA391_23550</name>
</gene>
<keyword evidence="5" id="KW-1185">Reference proteome</keyword>
<organism evidence="4 5">
    <name type="scientific">Yersinia massiliensis</name>
    <dbReference type="NCBI Taxonomy" id="419257"/>
    <lineage>
        <taxon>Bacteria</taxon>
        <taxon>Pseudomonadati</taxon>
        <taxon>Pseudomonadota</taxon>
        <taxon>Gammaproteobacteria</taxon>
        <taxon>Enterobacterales</taxon>
        <taxon>Yersiniaceae</taxon>
        <taxon>Yersinia</taxon>
    </lineage>
</organism>
<feature type="compositionally biased region" description="Low complexity" evidence="1">
    <location>
        <begin position="685"/>
        <end position="698"/>
    </location>
</feature>
<evidence type="ECO:0000313" key="5">
    <source>
        <dbReference type="Proteomes" id="UP000240908"/>
    </source>
</evidence>
<feature type="domain" description="DUF5710" evidence="3">
    <location>
        <begin position="7"/>
        <end position="56"/>
    </location>
</feature>
<feature type="domain" description="Large polyvalent protein-associated" evidence="2">
    <location>
        <begin position="562"/>
        <end position="655"/>
    </location>
</feature>
<feature type="region of interest" description="Disordered" evidence="1">
    <location>
        <begin position="380"/>
        <end position="403"/>
    </location>
</feature>
<protein>
    <recommendedName>
        <fullName evidence="6">DNA primase</fullName>
    </recommendedName>
</protein>
<reference evidence="5" key="1">
    <citation type="journal article" date="2018" name="Genome Announc.">
        <title>First complete genome sequence of Yersinia massiliensis.</title>
        <authorList>
            <person name="Thomas M.C."/>
            <person name="Arling V."/>
            <person name="Goji N."/>
            <person name="Janzen T.W."/>
            <person name="Duceppe M.-O."/>
            <person name="Mathews A."/>
            <person name="Carrillo C."/>
            <person name="Amoako K."/>
        </authorList>
    </citation>
    <scope>NUCLEOTIDE SEQUENCE [LARGE SCALE GENOMIC DNA]</scope>
    <source>
        <strain evidence="5">GTA</strain>
        <plasmid evidence="5">unnamed1</plasmid>
    </source>
</reference>
<evidence type="ECO:0000259" key="2">
    <source>
        <dbReference type="Pfam" id="PF18821"/>
    </source>
</evidence>
<feature type="region of interest" description="Disordered" evidence="1">
    <location>
        <begin position="661"/>
        <end position="721"/>
    </location>
</feature>
<proteinExistence type="predicted"/>
<evidence type="ECO:0000256" key="1">
    <source>
        <dbReference type="SAM" id="MobiDB-lite"/>
    </source>
</evidence>